<evidence type="ECO:0000256" key="3">
    <source>
        <dbReference type="ARBA" id="ARBA00022679"/>
    </source>
</evidence>
<evidence type="ECO:0000313" key="13">
    <source>
        <dbReference type="Proteomes" id="UP000823046"/>
    </source>
</evidence>
<dbReference type="PROSITE" id="PS00107">
    <property type="entry name" value="PROTEIN_KINASE_ATP"/>
    <property type="match status" value="1"/>
</dbReference>
<dbReference type="GO" id="GO:0016301">
    <property type="term" value="F:kinase activity"/>
    <property type="evidence" value="ECO:0007669"/>
    <property type="project" value="UniProtKB-KW"/>
</dbReference>
<comment type="cofactor">
    <cofactor evidence="1">
        <name>Mg(2+)</name>
        <dbReference type="ChEBI" id="CHEBI:18420"/>
    </cofactor>
</comment>
<dbReference type="InterPro" id="IPR000719">
    <property type="entry name" value="Prot_kinase_dom"/>
</dbReference>
<evidence type="ECO:0000256" key="7">
    <source>
        <dbReference type="ARBA" id="ARBA00022840"/>
    </source>
</evidence>
<evidence type="ECO:0000256" key="8">
    <source>
        <dbReference type="ARBA" id="ARBA00024334"/>
    </source>
</evidence>
<evidence type="ECO:0000256" key="9">
    <source>
        <dbReference type="PROSITE-ProRule" id="PRU10141"/>
    </source>
</evidence>
<feature type="domain" description="EF-hand" evidence="11">
    <location>
        <begin position="360"/>
        <end position="395"/>
    </location>
</feature>
<protein>
    <submittedName>
        <fullName evidence="12">Calcium-dependent protein kinase CDPK3</fullName>
    </submittedName>
</protein>
<accession>A0ABQ7JBH3</accession>
<dbReference type="SMART" id="SM00220">
    <property type="entry name" value="S_TKc"/>
    <property type="match status" value="1"/>
</dbReference>
<dbReference type="InterPro" id="IPR050205">
    <property type="entry name" value="CDPK_Ser/Thr_kinases"/>
</dbReference>
<evidence type="ECO:0000256" key="6">
    <source>
        <dbReference type="ARBA" id="ARBA00022837"/>
    </source>
</evidence>
<evidence type="ECO:0000259" key="10">
    <source>
        <dbReference type="PROSITE" id="PS50011"/>
    </source>
</evidence>
<evidence type="ECO:0000313" key="12">
    <source>
        <dbReference type="EMBL" id="KAF8821295.1"/>
    </source>
</evidence>
<keyword evidence="5 12" id="KW-0418">Kinase</keyword>
<dbReference type="Pfam" id="PF00069">
    <property type="entry name" value="Pkinase"/>
    <property type="match status" value="1"/>
</dbReference>
<keyword evidence="13" id="KW-1185">Reference proteome</keyword>
<dbReference type="CDD" id="cd00051">
    <property type="entry name" value="EFh"/>
    <property type="match status" value="1"/>
</dbReference>
<gene>
    <name evidence="12" type="primary">CDPK3</name>
    <name evidence="12" type="ORF">IE077_002192</name>
</gene>
<dbReference type="SUPFAM" id="SSF56112">
    <property type="entry name" value="Protein kinase-like (PK-like)"/>
    <property type="match status" value="1"/>
</dbReference>
<dbReference type="Gene3D" id="1.10.238.10">
    <property type="entry name" value="EF-hand"/>
    <property type="match status" value="2"/>
</dbReference>
<dbReference type="PROSITE" id="PS50011">
    <property type="entry name" value="PROTEIN_KINASE_DOM"/>
    <property type="match status" value="1"/>
</dbReference>
<comment type="caution">
    <text evidence="12">The sequence shown here is derived from an EMBL/GenBank/DDBJ whole genome shotgun (WGS) entry which is preliminary data.</text>
</comment>
<dbReference type="PROSITE" id="PS00108">
    <property type="entry name" value="PROTEIN_KINASE_ST"/>
    <property type="match status" value="1"/>
</dbReference>
<dbReference type="InterPro" id="IPR018247">
    <property type="entry name" value="EF_Hand_1_Ca_BS"/>
</dbReference>
<proteinExistence type="inferred from homology"/>
<dbReference type="InterPro" id="IPR002048">
    <property type="entry name" value="EF_hand_dom"/>
</dbReference>
<dbReference type="EMBL" id="JADAQX010000198">
    <property type="protein sequence ID" value="KAF8821295.1"/>
    <property type="molecule type" value="Genomic_DNA"/>
</dbReference>
<dbReference type="SMART" id="SM00054">
    <property type="entry name" value="EFh"/>
    <property type="match status" value="4"/>
</dbReference>
<dbReference type="InterPro" id="IPR017441">
    <property type="entry name" value="Protein_kinase_ATP_BS"/>
</dbReference>
<evidence type="ECO:0000256" key="4">
    <source>
        <dbReference type="ARBA" id="ARBA00022741"/>
    </source>
</evidence>
<keyword evidence="4 9" id="KW-0547">Nucleotide-binding</keyword>
<dbReference type="PROSITE" id="PS00018">
    <property type="entry name" value="EF_HAND_1"/>
    <property type="match status" value="4"/>
</dbReference>
<dbReference type="Gene3D" id="3.30.200.20">
    <property type="entry name" value="Phosphorylase Kinase, domain 1"/>
    <property type="match status" value="1"/>
</dbReference>
<dbReference type="Gene3D" id="1.10.510.10">
    <property type="entry name" value="Transferase(Phosphotransferase) domain 1"/>
    <property type="match status" value="1"/>
</dbReference>
<keyword evidence="3" id="KW-0808">Transferase</keyword>
<name>A0ABQ7JBH3_9APIC</name>
<keyword evidence="2" id="KW-0723">Serine/threonine-protein kinase</keyword>
<evidence type="ECO:0000259" key="11">
    <source>
        <dbReference type="PROSITE" id="PS50222"/>
    </source>
</evidence>
<dbReference type="Proteomes" id="UP000823046">
    <property type="component" value="Unassembled WGS sequence"/>
</dbReference>
<dbReference type="SUPFAM" id="SSF47473">
    <property type="entry name" value="EF-hand"/>
    <property type="match status" value="1"/>
</dbReference>
<dbReference type="InterPro" id="IPR011992">
    <property type="entry name" value="EF-hand-dom_pair"/>
</dbReference>
<feature type="domain" description="EF-hand" evidence="11">
    <location>
        <begin position="443"/>
        <end position="478"/>
    </location>
</feature>
<keyword evidence="7 9" id="KW-0067">ATP-binding</keyword>
<feature type="binding site" evidence="9">
    <location>
        <position position="86"/>
    </location>
    <ligand>
        <name>ATP</name>
        <dbReference type="ChEBI" id="CHEBI:30616"/>
    </ligand>
</feature>
<dbReference type="Pfam" id="PF13499">
    <property type="entry name" value="EF-hand_7"/>
    <property type="match status" value="2"/>
</dbReference>
<evidence type="ECO:0000256" key="1">
    <source>
        <dbReference type="ARBA" id="ARBA00001946"/>
    </source>
</evidence>
<dbReference type="PROSITE" id="PS50222">
    <property type="entry name" value="EF_HAND_2"/>
    <property type="match status" value="4"/>
</dbReference>
<sequence>MGQDISKEGGIGAAVLPTGRLAKRVTGRGNVDDQSEILTATPGMFIHVSTAVFSERYKGMKILGKGSFGEVILCKDRVTQQQYAVKVISKKQVKQTTDTASLLREVELLKQLDHPNIMKLYEFFEDSGYFYLVGEVYTGGELFDEIINRKRFNEIDAARLVRQVLSGITYMHRNKIVHRDLKPENLLLESKAKDANIRIIDFGLSTHFEASKKMKDKIGTAYYIAPEVLRGTYDEKCDVWSIGVILYILLSGCPPFNGENEYDILKKVERGKFSFDLPQWKKISEPAKDLISKMLTYIPSMRISTKAALEHQWLKIINETEKVDLPSLESSIRNIRQFQGSQKLAQAALLYMGSKLTTKEETKELTEIFTKMDKNGDGQLDREELIDGYKQLLQLQGRDVNDVDETAIEYELDQILESIDFDNNGAIDYSEFLTVAMDRSRLLSRERLERAFKMFDVDNSGKISSAELATLFGVTDIKSDTWNDILNGVDQNKDGEIDFDEFQQMLMKLCT</sequence>
<dbReference type="PANTHER" id="PTHR24349">
    <property type="entry name" value="SERINE/THREONINE-PROTEIN KINASE"/>
    <property type="match status" value="1"/>
</dbReference>
<keyword evidence="6" id="KW-0106">Calcium</keyword>
<dbReference type="CDD" id="cd05117">
    <property type="entry name" value="STKc_CAMK"/>
    <property type="match status" value="1"/>
</dbReference>
<comment type="similarity">
    <text evidence="8">Belongs to the protein kinase superfamily. Ser/Thr protein kinase family. CDPK subfamily.</text>
</comment>
<dbReference type="InterPro" id="IPR011009">
    <property type="entry name" value="Kinase-like_dom_sf"/>
</dbReference>
<feature type="domain" description="EF-hand" evidence="11">
    <location>
        <begin position="480"/>
        <end position="511"/>
    </location>
</feature>
<evidence type="ECO:0000256" key="5">
    <source>
        <dbReference type="ARBA" id="ARBA00022777"/>
    </source>
</evidence>
<evidence type="ECO:0000256" key="2">
    <source>
        <dbReference type="ARBA" id="ARBA00022527"/>
    </source>
</evidence>
<organism evidence="12 13">
    <name type="scientific">Cardiosporidium cionae</name>
    <dbReference type="NCBI Taxonomy" id="476202"/>
    <lineage>
        <taxon>Eukaryota</taxon>
        <taxon>Sar</taxon>
        <taxon>Alveolata</taxon>
        <taxon>Apicomplexa</taxon>
        <taxon>Aconoidasida</taxon>
        <taxon>Nephromycida</taxon>
        <taxon>Cardiosporidium</taxon>
    </lineage>
</organism>
<feature type="domain" description="Protein kinase" evidence="10">
    <location>
        <begin position="57"/>
        <end position="314"/>
    </location>
</feature>
<reference evidence="12 13" key="1">
    <citation type="journal article" date="2020" name="bioRxiv">
        <title>Metabolic contributions of an alphaproteobacterial endosymbiont in the apicomplexan Cardiosporidium cionae.</title>
        <authorList>
            <person name="Hunter E.S."/>
            <person name="Paight C.J."/>
            <person name="Lane C.E."/>
        </authorList>
    </citation>
    <scope>NUCLEOTIDE SEQUENCE [LARGE SCALE GENOMIC DNA]</scope>
    <source>
        <strain evidence="12">ESH_2018</strain>
    </source>
</reference>
<feature type="domain" description="EF-hand" evidence="11">
    <location>
        <begin position="411"/>
        <end position="442"/>
    </location>
</feature>
<dbReference type="InterPro" id="IPR008271">
    <property type="entry name" value="Ser/Thr_kinase_AS"/>
</dbReference>